<comment type="cofactor">
    <cofactor evidence="1">
        <name>heme b</name>
        <dbReference type="ChEBI" id="CHEBI:60344"/>
    </cofactor>
</comment>
<feature type="transmembrane region" description="Helical" evidence="13">
    <location>
        <begin position="17"/>
        <end position="37"/>
    </location>
</feature>
<dbReference type="PANTHER" id="PTHR30529:SF7">
    <property type="entry name" value="CYTOCHROME B561 BACTERIAL_NI-HYDROGENASE DOMAIN-CONTAINING PROTEIN"/>
    <property type="match status" value="1"/>
</dbReference>
<dbReference type="SMART" id="SM00867">
    <property type="entry name" value="YceI"/>
    <property type="match status" value="1"/>
</dbReference>
<protein>
    <submittedName>
        <fullName evidence="15">Cytochrome B</fullName>
    </submittedName>
</protein>
<keyword evidence="4" id="KW-1003">Cell membrane</keyword>
<dbReference type="InterPro" id="IPR036761">
    <property type="entry name" value="TTHA0802/YceI-like_sf"/>
</dbReference>
<evidence type="ECO:0000256" key="3">
    <source>
        <dbReference type="ARBA" id="ARBA00022448"/>
    </source>
</evidence>
<proteinExistence type="inferred from homology"/>
<dbReference type="Proteomes" id="UP000234530">
    <property type="component" value="Chromosome"/>
</dbReference>
<sequence>MGIRNTSRGYGRVARGFHWLMAVLILAAIGLGLYATSLPAASDGDIARLFGVFSIHKTLGVTLLALALLRLGWSLTQPRPAPLHPERRAETLLAATVHWAMYGGMILMPLSGLLRHASAPGDFARILWPFGQRLPGLPVDQTVSAAFSAMHRTGWILLALLIALHMAGVAKHRLIDRDATLARMTGRGDLPEPPVGPRLPGFVAPLLALAIWSAAFTFALTRVPEATAPMPTAPAPVSAAEWQVEEGTLRLSVLQGASPVSGTFAAWTAAIAYDEPSRTGHVEVSIRLDSLSLGAITKTALGPGFLMAEAHPRAIFEADILPEGADHVARGTLQLAGAEVPLTLPFTLTITGDTATMTGQTVLDRRDFGIGAGYADEGTVGFGVTVDVALTAKRQ</sequence>
<dbReference type="InterPro" id="IPR052168">
    <property type="entry name" value="Cytochrome_b561_oxidase"/>
</dbReference>
<dbReference type="InterPro" id="IPR007372">
    <property type="entry name" value="Lipid/polyisoprenoid-bd_YceI"/>
</dbReference>
<dbReference type="PANTHER" id="PTHR30529">
    <property type="entry name" value="CYTOCHROME B561"/>
    <property type="match status" value="1"/>
</dbReference>
<evidence type="ECO:0000256" key="2">
    <source>
        <dbReference type="ARBA" id="ARBA00004651"/>
    </source>
</evidence>
<feature type="transmembrane region" description="Helical" evidence="13">
    <location>
        <begin position="199"/>
        <end position="220"/>
    </location>
</feature>
<keyword evidence="8" id="KW-0249">Electron transport</keyword>
<dbReference type="EMBL" id="CP025430">
    <property type="protein sequence ID" value="AUH64036.1"/>
    <property type="molecule type" value="Genomic_DNA"/>
</dbReference>
<evidence type="ECO:0000313" key="15">
    <source>
        <dbReference type="EMBL" id="AUH64036.1"/>
    </source>
</evidence>
<comment type="subcellular location">
    <subcellularLocation>
        <location evidence="2">Cell membrane</location>
        <topology evidence="2">Multi-pass membrane protein</topology>
    </subcellularLocation>
</comment>
<feature type="transmembrane region" description="Helical" evidence="13">
    <location>
        <begin position="49"/>
        <end position="71"/>
    </location>
</feature>
<keyword evidence="7" id="KW-0479">Metal-binding</keyword>
<dbReference type="Gene3D" id="2.40.128.110">
    <property type="entry name" value="Lipid/polyisoprenoid-binding, YceI-like"/>
    <property type="match status" value="1"/>
</dbReference>
<feature type="transmembrane region" description="Helical" evidence="13">
    <location>
        <begin position="155"/>
        <end position="175"/>
    </location>
</feature>
<keyword evidence="10" id="KW-0408">Iron</keyword>
<dbReference type="RefSeq" id="WP_101752077.1">
    <property type="nucleotide sequence ID" value="NZ_CP025430.1"/>
</dbReference>
<dbReference type="SUPFAM" id="SSF81342">
    <property type="entry name" value="Transmembrane di-heme cytochromes"/>
    <property type="match status" value="1"/>
</dbReference>
<organism evidence="15 16">
    <name type="scientific">Paracoccus zhejiangensis</name>
    <dbReference type="NCBI Taxonomy" id="1077935"/>
    <lineage>
        <taxon>Bacteria</taxon>
        <taxon>Pseudomonadati</taxon>
        <taxon>Pseudomonadota</taxon>
        <taxon>Alphaproteobacteria</taxon>
        <taxon>Rhodobacterales</taxon>
        <taxon>Paracoccaceae</taxon>
        <taxon>Paracoccus</taxon>
    </lineage>
</organism>
<dbReference type="Pfam" id="PF04264">
    <property type="entry name" value="YceI"/>
    <property type="match status" value="1"/>
</dbReference>
<keyword evidence="3" id="KW-0813">Transport</keyword>
<gene>
    <name evidence="15" type="ORF">CX676_07535</name>
</gene>
<evidence type="ECO:0000256" key="9">
    <source>
        <dbReference type="ARBA" id="ARBA00022989"/>
    </source>
</evidence>
<comment type="similarity">
    <text evidence="12">Belongs to the cytochrome b561 family.</text>
</comment>
<evidence type="ECO:0000256" key="7">
    <source>
        <dbReference type="ARBA" id="ARBA00022723"/>
    </source>
</evidence>
<keyword evidence="5" id="KW-0349">Heme</keyword>
<dbReference type="GO" id="GO:0046872">
    <property type="term" value="F:metal ion binding"/>
    <property type="evidence" value="ECO:0007669"/>
    <property type="project" value="UniProtKB-KW"/>
</dbReference>
<evidence type="ECO:0000256" key="5">
    <source>
        <dbReference type="ARBA" id="ARBA00022617"/>
    </source>
</evidence>
<dbReference type="KEGG" id="pzh:CX676_07535"/>
<keyword evidence="16" id="KW-1185">Reference proteome</keyword>
<evidence type="ECO:0000259" key="14">
    <source>
        <dbReference type="SMART" id="SM00867"/>
    </source>
</evidence>
<accession>A0A2H5EXK3</accession>
<evidence type="ECO:0000256" key="13">
    <source>
        <dbReference type="SAM" id="Phobius"/>
    </source>
</evidence>
<feature type="domain" description="Lipid/polyisoprenoid-binding YceI-like" evidence="14">
    <location>
        <begin position="241"/>
        <end position="393"/>
    </location>
</feature>
<keyword evidence="6 13" id="KW-0812">Transmembrane</keyword>
<dbReference type="Gene3D" id="1.20.950.20">
    <property type="entry name" value="Transmembrane di-heme cytochromes, Chain C"/>
    <property type="match status" value="1"/>
</dbReference>
<evidence type="ECO:0000256" key="11">
    <source>
        <dbReference type="ARBA" id="ARBA00023136"/>
    </source>
</evidence>
<keyword evidence="9 13" id="KW-1133">Transmembrane helix</keyword>
<dbReference type="Pfam" id="PF01292">
    <property type="entry name" value="Ni_hydr_CYTB"/>
    <property type="match status" value="1"/>
</dbReference>
<dbReference type="GO" id="GO:0005886">
    <property type="term" value="C:plasma membrane"/>
    <property type="evidence" value="ECO:0007669"/>
    <property type="project" value="UniProtKB-SubCell"/>
</dbReference>
<dbReference type="GO" id="GO:0009055">
    <property type="term" value="F:electron transfer activity"/>
    <property type="evidence" value="ECO:0007669"/>
    <property type="project" value="InterPro"/>
</dbReference>
<feature type="transmembrane region" description="Helical" evidence="13">
    <location>
        <begin position="91"/>
        <end position="110"/>
    </location>
</feature>
<dbReference type="SUPFAM" id="SSF101874">
    <property type="entry name" value="YceI-like"/>
    <property type="match status" value="1"/>
</dbReference>
<name>A0A2H5EXK3_9RHOB</name>
<dbReference type="InterPro" id="IPR016174">
    <property type="entry name" value="Di-haem_cyt_TM"/>
</dbReference>
<evidence type="ECO:0000256" key="8">
    <source>
        <dbReference type="ARBA" id="ARBA00022982"/>
    </source>
</evidence>
<evidence type="ECO:0000256" key="10">
    <source>
        <dbReference type="ARBA" id="ARBA00023004"/>
    </source>
</evidence>
<evidence type="ECO:0000256" key="4">
    <source>
        <dbReference type="ARBA" id="ARBA00022475"/>
    </source>
</evidence>
<dbReference type="GO" id="GO:0020037">
    <property type="term" value="F:heme binding"/>
    <property type="evidence" value="ECO:0007669"/>
    <property type="project" value="TreeGrafter"/>
</dbReference>
<reference evidence="15 16" key="1">
    <citation type="journal article" date="2013" name="Antonie Van Leeuwenhoek">
        <title>Paracoccus zhejiangensis sp. nov., isolated from activated sludge in wastewater-treatment system.</title>
        <authorList>
            <person name="Wu Z.G."/>
            <person name="Zhang D.F."/>
            <person name="Liu Y.L."/>
            <person name="Wang F."/>
            <person name="Jiang X."/>
            <person name="Li C."/>
            <person name="Li S.P."/>
            <person name="Hong Q."/>
            <person name="Li W.J."/>
        </authorList>
    </citation>
    <scope>NUCLEOTIDE SEQUENCE [LARGE SCALE GENOMIC DNA]</scope>
    <source>
        <strain evidence="15 16">J6</strain>
    </source>
</reference>
<dbReference type="InterPro" id="IPR011577">
    <property type="entry name" value="Cyt_b561_bac/Ni-Hgenase"/>
</dbReference>
<evidence type="ECO:0000313" key="16">
    <source>
        <dbReference type="Proteomes" id="UP000234530"/>
    </source>
</evidence>
<evidence type="ECO:0000256" key="1">
    <source>
        <dbReference type="ARBA" id="ARBA00001970"/>
    </source>
</evidence>
<dbReference type="OrthoDB" id="1247465at2"/>
<evidence type="ECO:0000256" key="6">
    <source>
        <dbReference type="ARBA" id="ARBA00022692"/>
    </source>
</evidence>
<dbReference type="GO" id="GO:0022904">
    <property type="term" value="P:respiratory electron transport chain"/>
    <property type="evidence" value="ECO:0007669"/>
    <property type="project" value="InterPro"/>
</dbReference>
<evidence type="ECO:0000256" key="12">
    <source>
        <dbReference type="ARBA" id="ARBA00037975"/>
    </source>
</evidence>
<keyword evidence="11 13" id="KW-0472">Membrane</keyword>
<dbReference type="AlphaFoldDB" id="A0A2H5EXK3"/>